<keyword evidence="4" id="KW-1185">Reference proteome</keyword>
<evidence type="ECO:0000259" key="1">
    <source>
        <dbReference type="Pfam" id="PF00557"/>
    </source>
</evidence>
<evidence type="ECO:0000313" key="4">
    <source>
        <dbReference type="Proteomes" id="UP000198862"/>
    </source>
</evidence>
<name>A0A1I1DS16_9GAMM</name>
<dbReference type="STRING" id="1123010.SAMN02745724_00025"/>
<organism evidence="3 4">
    <name type="scientific">Pseudoalteromonas denitrificans DSM 6059</name>
    <dbReference type="NCBI Taxonomy" id="1123010"/>
    <lineage>
        <taxon>Bacteria</taxon>
        <taxon>Pseudomonadati</taxon>
        <taxon>Pseudomonadota</taxon>
        <taxon>Gammaproteobacteria</taxon>
        <taxon>Alteromonadales</taxon>
        <taxon>Pseudoalteromonadaceae</taxon>
        <taxon>Pseudoalteromonas</taxon>
    </lineage>
</organism>
<dbReference type="RefSeq" id="WP_091978615.1">
    <property type="nucleotide sequence ID" value="NZ_FOLO01000001.1"/>
</dbReference>
<dbReference type="SUPFAM" id="SSF53092">
    <property type="entry name" value="Creatinase/prolidase N-terminal domain"/>
    <property type="match status" value="1"/>
</dbReference>
<dbReference type="OrthoDB" id="9806388at2"/>
<reference evidence="3 4" key="1">
    <citation type="submission" date="2016-10" db="EMBL/GenBank/DDBJ databases">
        <authorList>
            <person name="de Groot N.N."/>
        </authorList>
    </citation>
    <scope>NUCLEOTIDE SEQUENCE [LARGE SCALE GENOMIC DNA]</scope>
    <source>
        <strain evidence="3 4">DSM 6059</strain>
    </source>
</reference>
<sequence>MKVIYQQRQSQCRTQLIEQKLDALLVLGFENLRYLSGFSGHAAYGIITQDHNFLITDYRYAEQAMNECSDFEVITRDREKESLGSCIKRHLKHVTRLGFDAAFINVSMWQAICEALDNVETQAITGLIERQRMVKDHWEIKQTKLAAAISDQALNELMPYFVEGATERDLALELEYRMQKLGSEGLAFDTIMLFAQRSSLPHGIPGEQKLKNGDFITLDFGAVINGYRSDMTRSYILAEASSKQREIYNTVVQAQQAAIEILKPGLPAVEAYKAAREVLNASKYGKWAGDGLGHGVGLFLHEAPIIGPNCDYVLEPGNIITIEPGIYIPDFGGVRLEDDILITQDDYQVLTHAPKPFII</sequence>
<dbReference type="PANTHER" id="PTHR46112">
    <property type="entry name" value="AMINOPEPTIDASE"/>
    <property type="match status" value="1"/>
</dbReference>
<dbReference type="PRINTS" id="PR00599">
    <property type="entry name" value="MAPEPTIDASE"/>
</dbReference>
<feature type="domain" description="Creatinase N-terminal" evidence="2">
    <location>
        <begin position="8"/>
        <end position="134"/>
    </location>
</feature>
<keyword evidence="3" id="KW-0031">Aminopeptidase</keyword>
<dbReference type="AlphaFoldDB" id="A0A1I1DS16"/>
<dbReference type="InterPro" id="IPR001714">
    <property type="entry name" value="Pept_M24_MAP"/>
</dbReference>
<dbReference type="InterPro" id="IPR036005">
    <property type="entry name" value="Creatinase/aminopeptidase-like"/>
</dbReference>
<keyword evidence="3" id="KW-0645">Protease</keyword>
<dbReference type="InterPro" id="IPR029149">
    <property type="entry name" value="Creatin/AminoP/Spt16_N"/>
</dbReference>
<dbReference type="EMBL" id="FOLO01000001">
    <property type="protein sequence ID" value="SFB77644.1"/>
    <property type="molecule type" value="Genomic_DNA"/>
</dbReference>
<dbReference type="Proteomes" id="UP000198862">
    <property type="component" value="Unassembled WGS sequence"/>
</dbReference>
<dbReference type="PANTHER" id="PTHR46112:SF3">
    <property type="entry name" value="AMINOPEPTIDASE YPDF"/>
    <property type="match status" value="1"/>
</dbReference>
<evidence type="ECO:0000313" key="3">
    <source>
        <dbReference type="EMBL" id="SFB77644.1"/>
    </source>
</evidence>
<dbReference type="InterPro" id="IPR000587">
    <property type="entry name" value="Creatinase_N"/>
</dbReference>
<accession>A0A1I1DS16</accession>
<proteinExistence type="predicted"/>
<dbReference type="Gene3D" id="3.90.230.10">
    <property type="entry name" value="Creatinase/methionine aminopeptidase superfamily"/>
    <property type="match status" value="1"/>
</dbReference>
<gene>
    <name evidence="3" type="ORF">SAMN02745724_00025</name>
</gene>
<dbReference type="Pfam" id="PF01321">
    <property type="entry name" value="Creatinase_N"/>
    <property type="match status" value="1"/>
</dbReference>
<dbReference type="Pfam" id="PF00557">
    <property type="entry name" value="Peptidase_M24"/>
    <property type="match status" value="1"/>
</dbReference>
<dbReference type="GO" id="GO:0004177">
    <property type="term" value="F:aminopeptidase activity"/>
    <property type="evidence" value="ECO:0007669"/>
    <property type="project" value="UniProtKB-KW"/>
</dbReference>
<dbReference type="GO" id="GO:0008235">
    <property type="term" value="F:metalloexopeptidase activity"/>
    <property type="evidence" value="ECO:0007669"/>
    <property type="project" value="UniProtKB-ARBA"/>
</dbReference>
<evidence type="ECO:0000259" key="2">
    <source>
        <dbReference type="Pfam" id="PF01321"/>
    </source>
</evidence>
<dbReference type="SUPFAM" id="SSF55920">
    <property type="entry name" value="Creatinase/aminopeptidase"/>
    <property type="match status" value="1"/>
</dbReference>
<feature type="domain" description="Peptidase M24" evidence="1">
    <location>
        <begin position="143"/>
        <end position="344"/>
    </location>
</feature>
<dbReference type="Gene3D" id="3.40.350.10">
    <property type="entry name" value="Creatinase/prolidase N-terminal domain"/>
    <property type="match status" value="1"/>
</dbReference>
<dbReference type="InterPro" id="IPR050659">
    <property type="entry name" value="Peptidase_M24B"/>
</dbReference>
<keyword evidence="3" id="KW-0378">Hydrolase</keyword>
<protein>
    <submittedName>
        <fullName evidence="3">Xaa-Pro aminopeptidase</fullName>
    </submittedName>
</protein>
<dbReference type="CDD" id="cd01092">
    <property type="entry name" value="APP-like"/>
    <property type="match status" value="1"/>
</dbReference>
<dbReference type="InterPro" id="IPR000994">
    <property type="entry name" value="Pept_M24"/>
</dbReference>